<dbReference type="PANTHER" id="PTHR22550:SF16">
    <property type="entry name" value="SPORE GERMINATION PROTEIN"/>
    <property type="match status" value="1"/>
</dbReference>
<feature type="transmembrane region" description="Helical" evidence="4">
    <location>
        <begin position="385"/>
        <end position="410"/>
    </location>
</feature>
<keyword evidence="4" id="KW-1133">Transmembrane helix</keyword>
<keyword evidence="4" id="KW-0812">Transmembrane</keyword>
<comment type="caution">
    <text evidence="5">The sequence shown here is derived from an EMBL/GenBank/DDBJ whole genome shotgun (WGS) entry which is preliminary data.</text>
</comment>
<feature type="transmembrane region" description="Helical" evidence="4">
    <location>
        <begin position="287"/>
        <end position="307"/>
    </location>
</feature>
<feature type="region of interest" description="Disordered" evidence="3">
    <location>
        <begin position="470"/>
        <end position="498"/>
    </location>
</feature>
<evidence type="ECO:0000256" key="3">
    <source>
        <dbReference type="SAM" id="MobiDB-lite"/>
    </source>
</evidence>
<dbReference type="PANTHER" id="PTHR22550">
    <property type="entry name" value="SPORE GERMINATION PROTEIN"/>
    <property type="match status" value="1"/>
</dbReference>
<organism evidence="5 6">
    <name type="scientific">Clostridium aestuarii</name>
    <dbReference type="NCBI Taxonomy" id="338193"/>
    <lineage>
        <taxon>Bacteria</taxon>
        <taxon>Bacillati</taxon>
        <taxon>Bacillota</taxon>
        <taxon>Clostridia</taxon>
        <taxon>Eubacteriales</taxon>
        <taxon>Clostridiaceae</taxon>
        <taxon>Clostridium</taxon>
    </lineage>
</organism>
<dbReference type="RefSeq" id="WP_268039351.1">
    <property type="nucleotide sequence ID" value="NZ_JAPQER010000001.1"/>
</dbReference>
<evidence type="ECO:0000256" key="2">
    <source>
        <dbReference type="ARBA" id="ARBA00023136"/>
    </source>
</evidence>
<reference evidence="5" key="1">
    <citation type="submission" date="2022-12" db="EMBL/GenBank/DDBJ databases">
        <authorList>
            <person name="Wang J."/>
        </authorList>
    </citation>
    <scope>NUCLEOTIDE SEQUENCE</scope>
    <source>
        <strain evidence="5">HY-45-18</strain>
    </source>
</reference>
<dbReference type="InterPro" id="IPR004995">
    <property type="entry name" value="Spore_Ger"/>
</dbReference>
<dbReference type="Proteomes" id="UP001078443">
    <property type="component" value="Unassembled WGS sequence"/>
</dbReference>
<comment type="similarity">
    <text evidence="1">Belongs to the GerABKA family.</text>
</comment>
<accession>A0ABT4CVS9</accession>
<evidence type="ECO:0000256" key="1">
    <source>
        <dbReference type="ARBA" id="ARBA00005278"/>
    </source>
</evidence>
<feature type="transmembrane region" description="Helical" evidence="4">
    <location>
        <begin position="416"/>
        <end position="438"/>
    </location>
</feature>
<gene>
    <name evidence="5" type="ORF">OW763_01810</name>
</gene>
<keyword evidence="6" id="KW-1185">Reference proteome</keyword>
<protein>
    <submittedName>
        <fullName evidence="5">Spore germination protein</fullName>
    </submittedName>
</protein>
<proteinExistence type="inferred from homology"/>
<dbReference type="PIRSF" id="PIRSF005690">
    <property type="entry name" value="GerBA"/>
    <property type="match status" value="1"/>
</dbReference>
<dbReference type="EMBL" id="JAPQER010000001">
    <property type="protein sequence ID" value="MCY6483089.1"/>
    <property type="molecule type" value="Genomic_DNA"/>
</dbReference>
<keyword evidence="2 4" id="KW-0472">Membrane</keyword>
<dbReference type="InterPro" id="IPR050768">
    <property type="entry name" value="UPF0353/GerABKA_families"/>
</dbReference>
<evidence type="ECO:0000313" key="5">
    <source>
        <dbReference type="EMBL" id="MCY6483089.1"/>
    </source>
</evidence>
<evidence type="ECO:0000256" key="4">
    <source>
        <dbReference type="SAM" id="Phobius"/>
    </source>
</evidence>
<name>A0ABT4CVS9_9CLOT</name>
<sequence>MPNNFFQKKIDEINNNIGTKNNLVIKEFFIGKKPVLEAIALYISGLANEDIINRDVLKPLMHQANENLREIEDISLYLCKRYISSSNTKVVTDINAVSEQLKRGKTVIIVCDSNEYIVVDTKGGEYRSITEPESETSIRGAKEGFVENLQTNVSIIRRRIKDKNLAIEYSIVGRRSQTDVALIYIEDIADKNIVDELRKRINAIDVDFITGSGQIQQYIEDYTYTPFPQTFGSERPDIIEAHLLDGRIAVITEGTPHVFTAPTLFVEFFQAVEDYNQRTLRTSFIRILRIISVFTVITLAPIYLTLLKFNEELIPVKFIEPIIKSRIGISLTPFLEILSMEIVIEFLREGGLRLPNKIGQTLSLVGGIIIGDTAVKSKVVSPTTLLIIGITVVATFLIPTYDMALIIRLIQYPMLLLANFLGIFGIAIGWFLLIVHLCSLDSYGVPYLQFNKNDIKDIFVRAPLWKMNKRPESIPNNNPMRQTDFRNKFKENDDEQTS</sequence>
<evidence type="ECO:0000313" key="6">
    <source>
        <dbReference type="Proteomes" id="UP001078443"/>
    </source>
</evidence>
<dbReference type="Pfam" id="PF03323">
    <property type="entry name" value="GerA"/>
    <property type="match status" value="1"/>
</dbReference>